<name>A0ABS0J8X7_9BACT</name>
<protein>
    <submittedName>
        <fullName evidence="2">Glycosyltransferase family 1 protein</fullName>
    </submittedName>
</protein>
<sequence>NWRNWRQPDLALDTPAERFFAVTLPDVVHAARRQAALGDGVAPAAAPSAATETAPVSEDRGDRENRGDRP</sequence>
<evidence type="ECO:0000313" key="2">
    <source>
        <dbReference type="EMBL" id="MBG3878920.1"/>
    </source>
</evidence>
<accession>A0ABS0J8X7</accession>
<evidence type="ECO:0000256" key="1">
    <source>
        <dbReference type="SAM" id="MobiDB-lite"/>
    </source>
</evidence>
<gene>
    <name evidence="2" type="ORF">FVW20_18445</name>
</gene>
<proteinExistence type="predicted"/>
<comment type="caution">
    <text evidence="2">The sequence shown here is derived from an EMBL/GenBank/DDBJ whole genome shotgun (WGS) entry which is preliminary data.</text>
</comment>
<feature type="compositionally biased region" description="Low complexity" evidence="1">
    <location>
        <begin position="37"/>
        <end position="56"/>
    </location>
</feature>
<feature type="region of interest" description="Disordered" evidence="1">
    <location>
        <begin position="37"/>
        <end position="70"/>
    </location>
</feature>
<keyword evidence="3" id="KW-1185">Reference proteome</keyword>
<organism evidence="2 3">
    <name type="scientific">Nitratidesulfovibrio oxamicus</name>
    <dbReference type="NCBI Taxonomy" id="32016"/>
    <lineage>
        <taxon>Bacteria</taxon>
        <taxon>Pseudomonadati</taxon>
        <taxon>Thermodesulfobacteriota</taxon>
        <taxon>Desulfovibrionia</taxon>
        <taxon>Desulfovibrionales</taxon>
        <taxon>Desulfovibrionaceae</taxon>
        <taxon>Nitratidesulfovibrio</taxon>
    </lineage>
</organism>
<reference evidence="2 3" key="1">
    <citation type="submission" date="2019-08" db="EMBL/GenBank/DDBJ databases">
        <authorList>
            <person name="Luo N."/>
        </authorList>
    </citation>
    <scope>NUCLEOTIDE SEQUENCE [LARGE SCALE GENOMIC DNA]</scope>
    <source>
        <strain evidence="2 3">NCIMB 9442</strain>
    </source>
</reference>
<evidence type="ECO:0000313" key="3">
    <source>
        <dbReference type="Proteomes" id="UP001194469"/>
    </source>
</evidence>
<dbReference type="EMBL" id="VRYY01000780">
    <property type="protein sequence ID" value="MBG3878920.1"/>
    <property type="molecule type" value="Genomic_DNA"/>
</dbReference>
<feature type="non-terminal residue" evidence="2">
    <location>
        <position position="1"/>
    </location>
</feature>
<dbReference type="Proteomes" id="UP001194469">
    <property type="component" value="Unassembled WGS sequence"/>
</dbReference>
<feature type="compositionally biased region" description="Basic and acidic residues" evidence="1">
    <location>
        <begin position="57"/>
        <end position="70"/>
    </location>
</feature>